<accession>A0ABR6CJD0</accession>
<proteinExistence type="predicted"/>
<evidence type="ECO:0000313" key="2">
    <source>
        <dbReference type="Proteomes" id="UP000587524"/>
    </source>
</evidence>
<dbReference type="Proteomes" id="UP000587524">
    <property type="component" value="Unassembled WGS sequence"/>
</dbReference>
<keyword evidence="2" id="KW-1185">Reference proteome</keyword>
<comment type="caution">
    <text evidence="1">The sequence shown here is derived from an EMBL/GenBank/DDBJ whole genome shotgun (WGS) entry which is preliminary data.</text>
</comment>
<organism evidence="1 2">
    <name type="scientific">Aminobacter ciceronei</name>
    <dbReference type="NCBI Taxonomy" id="150723"/>
    <lineage>
        <taxon>Bacteria</taxon>
        <taxon>Pseudomonadati</taxon>
        <taxon>Pseudomonadota</taxon>
        <taxon>Alphaproteobacteria</taxon>
        <taxon>Hyphomicrobiales</taxon>
        <taxon>Phyllobacteriaceae</taxon>
        <taxon>Aminobacter</taxon>
    </lineage>
</organism>
<gene>
    <name evidence="1" type="ORF">HNQ97_006701</name>
</gene>
<name>A0ABR6CJD0_9HYPH</name>
<reference evidence="1 2" key="1">
    <citation type="submission" date="2020-08" db="EMBL/GenBank/DDBJ databases">
        <title>Genomic Encyclopedia of Type Strains, Phase IV (KMG-IV): sequencing the most valuable type-strain genomes for metagenomic binning, comparative biology and taxonomic classification.</title>
        <authorList>
            <person name="Goeker M."/>
        </authorList>
    </citation>
    <scope>NUCLEOTIDE SEQUENCE [LARGE SCALE GENOMIC DNA]</scope>
    <source>
        <strain evidence="1 2">DSM 17455</strain>
    </source>
</reference>
<sequence>MRFEQIIPQSERHVPAGEKLVSLFEPHADIIVKGTRDVDYGHKLNLPPAGAA</sequence>
<protein>
    <submittedName>
        <fullName evidence="1">Uncharacterized protein</fullName>
    </submittedName>
</protein>
<dbReference type="EMBL" id="JACJHZ010000079">
    <property type="protein sequence ID" value="MBA9024660.1"/>
    <property type="molecule type" value="Genomic_DNA"/>
</dbReference>
<evidence type="ECO:0000313" key="1">
    <source>
        <dbReference type="EMBL" id="MBA9024660.1"/>
    </source>
</evidence>